<dbReference type="Pfam" id="PF13590">
    <property type="entry name" value="DUF4136"/>
    <property type="match status" value="1"/>
</dbReference>
<sequence length="184" mass="20656">MKRLLTTAFLLLALAACATPRVFTDHDPNAPFSRYHSYSWREKAEKAPPLVAQRIVAAVDAQLRAKGWTLMPEGGDIALAAHVASRQEYELDTFYDDPFWGGWGWHGHWGHYWGAPRLGFDTTRVRSYTVGTLVLDMFDTQTKQAVWRGTAEGTVPKKPEKLTADIQTAVAKMFEDFPPGSAMR</sequence>
<keyword evidence="1" id="KW-0732">Signal</keyword>
<reference evidence="4" key="1">
    <citation type="journal article" date="2019" name="Int. J. Syst. Evol. Microbiol.">
        <title>The Global Catalogue of Microorganisms (GCM) 10K type strain sequencing project: providing services to taxonomists for standard genome sequencing and annotation.</title>
        <authorList>
            <consortium name="The Broad Institute Genomics Platform"/>
            <consortium name="The Broad Institute Genome Sequencing Center for Infectious Disease"/>
            <person name="Wu L."/>
            <person name="Ma J."/>
        </authorList>
    </citation>
    <scope>NUCLEOTIDE SEQUENCE [LARGE SCALE GENOMIC DNA]</scope>
    <source>
        <strain evidence="4">KACC 11407</strain>
    </source>
</reference>
<evidence type="ECO:0000259" key="2">
    <source>
        <dbReference type="Pfam" id="PF13590"/>
    </source>
</evidence>
<evidence type="ECO:0000313" key="4">
    <source>
        <dbReference type="Proteomes" id="UP001596036"/>
    </source>
</evidence>
<dbReference type="PROSITE" id="PS51257">
    <property type="entry name" value="PROKAR_LIPOPROTEIN"/>
    <property type="match status" value="1"/>
</dbReference>
<dbReference type="Proteomes" id="UP001596036">
    <property type="component" value="Unassembled WGS sequence"/>
</dbReference>
<gene>
    <name evidence="3" type="ORF">ACFPN1_13665</name>
</gene>
<comment type="caution">
    <text evidence="3">The sequence shown here is derived from an EMBL/GenBank/DDBJ whole genome shotgun (WGS) entry which is preliminary data.</text>
</comment>
<dbReference type="Gene3D" id="3.30.160.670">
    <property type="match status" value="1"/>
</dbReference>
<dbReference type="RefSeq" id="WP_386755676.1">
    <property type="nucleotide sequence ID" value="NZ_JBHSNM010000005.1"/>
</dbReference>
<accession>A0ABW0SQD8</accession>
<keyword evidence="4" id="KW-1185">Reference proteome</keyword>
<feature type="chain" id="PRO_5045417743" evidence="1">
    <location>
        <begin position="19"/>
        <end position="184"/>
    </location>
</feature>
<organism evidence="3 4">
    <name type="scientific">Lysobacter yangpyeongensis</name>
    <dbReference type="NCBI Taxonomy" id="346182"/>
    <lineage>
        <taxon>Bacteria</taxon>
        <taxon>Pseudomonadati</taxon>
        <taxon>Pseudomonadota</taxon>
        <taxon>Gammaproteobacteria</taxon>
        <taxon>Lysobacterales</taxon>
        <taxon>Lysobacteraceae</taxon>
        <taxon>Lysobacter</taxon>
    </lineage>
</organism>
<feature type="domain" description="DUF4136" evidence="2">
    <location>
        <begin position="22"/>
        <end position="179"/>
    </location>
</feature>
<feature type="signal peptide" evidence="1">
    <location>
        <begin position="1"/>
        <end position="18"/>
    </location>
</feature>
<dbReference type="InterPro" id="IPR025411">
    <property type="entry name" value="DUF4136"/>
</dbReference>
<proteinExistence type="predicted"/>
<evidence type="ECO:0000313" key="3">
    <source>
        <dbReference type="EMBL" id="MFC5571108.1"/>
    </source>
</evidence>
<name>A0ABW0SQD8_9GAMM</name>
<dbReference type="EMBL" id="JBHSNM010000005">
    <property type="protein sequence ID" value="MFC5571108.1"/>
    <property type="molecule type" value="Genomic_DNA"/>
</dbReference>
<evidence type="ECO:0000256" key="1">
    <source>
        <dbReference type="SAM" id="SignalP"/>
    </source>
</evidence>
<protein>
    <submittedName>
        <fullName evidence="3">DUF4136 domain-containing protein</fullName>
    </submittedName>
</protein>